<name>A0A9Q3DVN1_9BASI</name>
<keyword evidence="3" id="KW-1185">Reference proteome</keyword>
<feature type="domain" description="Tf2-1-like SH3-like" evidence="1">
    <location>
        <begin position="4"/>
        <end position="62"/>
    </location>
</feature>
<evidence type="ECO:0000313" key="3">
    <source>
        <dbReference type="Proteomes" id="UP000765509"/>
    </source>
</evidence>
<dbReference type="EMBL" id="AVOT02019988">
    <property type="protein sequence ID" value="MBW0507920.1"/>
    <property type="molecule type" value="Genomic_DNA"/>
</dbReference>
<accession>A0A9Q3DVN1</accession>
<dbReference type="InterPro" id="IPR056924">
    <property type="entry name" value="SH3_Tf2-1"/>
</dbReference>
<organism evidence="2 3">
    <name type="scientific">Austropuccinia psidii MF-1</name>
    <dbReference type="NCBI Taxonomy" id="1389203"/>
    <lineage>
        <taxon>Eukaryota</taxon>
        <taxon>Fungi</taxon>
        <taxon>Dikarya</taxon>
        <taxon>Basidiomycota</taxon>
        <taxon>Pucciniomycotina</taxon>
        <taxon>Pucciniomycetes</taxon>
        <taxon>Pucciniales</taxon>
        <taxon>Sphaerophragmiaceae</taxon>
        <taxon>Austropuccinia</taxon>
    </lineage>
</organism>
<gene>
    <name evidence="2" type="ORF">O181_047635</name>
</gene>
<protein>
    <recommendedName>
        <fullName evidence="1">Tf2-1-like SH3-like domain-containing protein</fullName>
    </recommendedName>
</protein>
<proteinExistence type="predicted"/>
<evidence type="ECO:0000259" key="1">
    <source>
        <dbReference type="Pfam" id="PF24626"/>
    </source>
</evidence>
<dbReference type="OrthoDB" id="3218226at2759"/>
<dbReference type="Pfam" id="PF24626">
    <property type="entry name" value="SH3_Tf2-1"/>
    <property type="match status" value="1"/>
</dbReference>
<evidence type="ECO:0000313" key="2">
    <source>
        <dbReference type="EMBL" id="MBW0507920.1"/>
    </source>
</evidence>
<comment type="caution">
    <text evidence="2">The sequence shown here is derived from an EMBL/GenBank/DDBJ whole genome shotgun (WGS) entry which is preliminary data.</text>
</comment>
<reference evidence="2" key="1">
    <citation type="submission" date="2021-03" db="EMBL/GenBank/DDBJ databases">
        <title>Draft genome sequence of rust myrtle Austropuccinia psidii MF-1, a brazilian biotype.</title>
        <authorList>
            <person name="Quecine M.C."/>
            <person name="Pachon D.M.R."/>
            <person name="Bonatelli M.L."/>
            <person name="Correr F.H."/>
            <person name="Franceschini L.M."/>
            <person name="Leite T.F."/>
            <person name="Margarido G.R.A."/>
            <person name="Almeida C.A."/>
            <person name="Ferrarezi J.A."/>
            <person name="Labate C.A."/>
        </authorList>
    </citation>
    <scope>NUCLEOTIDE SEQUENCE</scope>
    <source>
        <strain evidence="2">MF-1</strain>
    </source>
</reference>
<dbReference type="Proteomes" id="UP000765509">
    <property type="component" value="Unassembled WGS sequence"/>
</dbReference>
<dbReference type="AlphaFoldDB" id="A0A9Q3DVN1"/>
<sequence length="106" mass="12079">MGNVWLSSKCIKTNRTTKKLSERFLGPFEVLKKIGIHAYSLKLPLKWKSVNPFLHVSFLEPVKQSNIPNGHKLQPPAAMVEGNEEWKVAQFMDSKLKTGRLGYLVE</sequence>